<dbReference type="EMBL" id="KV460225">
    <property type="protein sequence ID" value="OBT96842.1"/>
    <property type="molecule type" value="Genomic_DNA"/>
</dbReference>
<organism evidence="2 3">
    <name type="scientific">Pseudogymnoascus verrucosus</name>
    <dbReference type="NCBI Taxonomy" id="342668"/>
    <lineage>
        <taxon>Eukaryota</taxon>
        <taxon>Fungi</taxon>
        <taxon>Dikarya</taxon>
        <taxon>Ascomycota</taxon>
        <taxon>Pezizomycotina</taxon>
        <taxon>Leotiomycetes</taxon>
        <taxon>Thelebolales</taxon>
        <taxon>Thelebolaceae</taxon>
        <taxon>Pseudogymnoascus</taxon>
    </lineage>
</organism>
<keyword evidence="3" id="KW-1185">Reference proteome</keyword>
<sequence>MSTPSDSWCWPDQYTTDFAQRVASTGSDYYPADFAHFVARSATSAQNHRLGAYVRYGGEEEWRRQRLSPRREQGGKQLTAADNTEMCAKPPSE</sequence>
<dbReference type="AlphaFoldDB" id="A0A1B8GLX8"/>
<feature type="region of interest" description="Disordered" evidence="1">
    <location>
        <begin position="63"/>
        <end position="93"/>
    </location>
</feature>
<accession>A0A1B8GLX8</accession>
<proteinExistence type="predicted"/>
<name>A0A1B8GLX8_9PEZI</name>
<evidence type="ECO:0000256" key="1">
    <source>
        <dbReference type="SAM" id="MobiDB-lite"/>
    </source>
</evidence>
<feature type="compositionally biased region" description="Basic and acidic residues" evidence="1">
    <location>
        <begin position="63"/>
        <end position="74"/>
    </location>
</feature>
<evidence type="ECO:0000313" key="3">
    <source>
        <dbReference type="Proteomes" id="UP000091956"/>
    </source>
</evidence>
<protein>
    <submittedName>
        <fullName evidence="2">Uncharacterized protein</fullName>
    </submittedName>
</protein>
<dbReference type="Proteomes" id="UP000091956">
    <property type="component" value="Unassembled WGS sequence"/>
</dbReference>
<reference evidence="3" key="2">
    <citation type="journal article" date="2018" name="Nat. Commun.">
        <title>Extreme sensitivity to ultraviolet light in the fungal pathogen causing white-nose syndrome of bats.</title>
        <authorList>
            <person name="Palmer J.M."/>
            <person name="Drees K.P."/>
            <person name="Foster J.T."/>
            <person name="Lindner D.L."/>
        </authorList>
    </citation>
    <scope>NUCLEOTIDE SEQUENCE [LARGE SCALE GENOMIC DNA]</scope>
    <source>
        <strain evidence="3">UAMH 10579</strain>
    </source>
</reference>
<dbReference type="RefSeq" id="XP_018130575.1">
    <property type="nucleotide sequence ID" value="XM_018274923.2"/>
</dbReference>
<gene>
    <name evidence="2" type="ORF">VE01_05459</name>
</gene>
<dbReference type="GeneID" id="28838845"/>
<reference evidence="2 3" key="1">
    <citation type="submission" date="2016-03" db="EMBL/GenBank/DDBJ databases">
        <title>Comparative genomics of Pseudogymnoascus destructans, the fungus causing white-nose syndrome of bats.</title>
        <authorList>
            <person name="Palmer J.M."/>
            <person name="Drees K.P."/>
            <person name="Foster J.T."/>
            <person name="Lindner D.L."/>
        </authorList>
    </citation>
    <scope>NUCLEOTIDE SEQUENCE [LARGE SCALE GENOMIC DNA]</scope>
    <source>
        <strain evidence="2 3">UAMH 10579</strain>
    </source>
</reference>
<evidence type="ECO:0000313" key="2">
    <source>
        <dbReference type="EMBL" id="OBT96842.1"/>
    </source>
</evidence>